<keyword evidence="1" id="KW-0812">Transmembrane</keyword>
<dbReference type="AlphaFoldDB" id="A0A0S3PSF3"/>
<sequence>MELGTPQRFRALTHLATGALMAWLISITLVSSAAYIAFFY</sequence>
<dbReference type="Proteomes" id="UP000236884">
    <property type="component" value="Chromosome"/>
</dbReference>
<feature type="transmembrane region" description="Helical" evidence="1">
    <location>
        <begin position="12"/>
        <end position="38"/>
    </location>
</feature>
<accession>A0A0S3PSF3</accession>
<name>A0A0S3PSF3_9BRAD</name>
<evidence type="ECO:0000256" key="1">
    <source>
        <dbReference type="SAM" id="Phobius"/>
    </source>
</evidence>
<keyword evidence="3" id="KW-1185">Reference proteome</keyword>
<gene>
    <name evidence="2" type="ORF">GJW-30_1_01390</name>
</gene>
<evidence type="ECO:0000313" key="2">
    <source>
        <dbReference type="EMBL" id="BAT58863.1"/>
    </source>
</evidence>
<evidence type="ECO:0000313" key="3">
    <source>
        <dbReference type="Proteomes" id="UP000236884"/>
    </source>
</evidence>
<protein>
    <submittedName>
        <fullName evidence="2">Uncharacterized protein</fullName>
    </submittedName>
</protein>
<dbReference type="KEGG" id="vgo:GJW-30_1_01390"/>
<organism evidence="2 3">
    <name type="scientific">Variibacter gotjawalensis</name>
    <dbReference type="NCBI Taxonomy" id="1333996"/>
    <lineage>
        <taxon>Bacteria</taxon>
        <taxon>Pseudomonadati</taxon>
        <taxon>Pseudomonadota</taxon>
        <taxon>Alphaproteobacteria</taxon>
        <taxon>Hyphomicrobiales</taxon>
        <taxon>Nitrobacteraceae</taxon>
        <taxon>Variibacter</taxon>
    </lineage>
</organism>
<keyword evidence="1" id="KW-1133">Transmembrane helix</keyword>
<dbReference type="EMBL" id="AP014946">
    <property type="protein sequence ID" value="BAT58863.1"/>
    <property type="molecule type" value="Genomic_DNA"/>
</dbReference>
<proteinExistence type="predicted"/>
<reference evidence="2 3" key="1">
    <citation type="submission" date="2015-08" db="EMBL/GenBank/DDBJ databases">
        <title>Investigation of the bacterial diversity of lava forest soil.</title>
        <authorList>
            <person name="Lee J.S."/>
        </authorList>
    </citation>
    <scope>NUCLEOTIDE SEQUENCE [LARGE SCALE GENOMIC DNA]</scope>
    <source>
        <strain evidence="2 3">GJW-30</strain>
    </source>
</reference>
<keyword evidence="1" id="KW-0472">Membrane</keyword>